<organism evidence="3 4">
    <name type="scientific">Pseudomonas putida</name>
    <name type="common">Arthrobacter siderocapsulatus</name>
    <dbReference type="NCBI Taxonomy" id="303"/>
    <lineage>
        <taxon>Bacteria</taxon>
        <taxon>Pseudomonadati</taxon>
        <taxon>Pseudomonadota</taxon>
        <taxon>Gammaproteobacteria</taxon>
        <taxon>Pseudomonadales</taxon>
        <taxon>Pseudomonadaceae</taxon>
        <taxon>Pseudomonas</taxon>
    </lineage>
</organism>
<dbReference type="AlphaFoldDB" id="A0A6I6XUK1"/>
<sequence length="848" mass="94602">MNTVNERMIRSLSALDAARPMVGLIDQIVANFPDLHDLASQQAAQILRRHTGKQMDPRFVWWHQFNSSSSSARSFTGWQHSGPPQKSMVMTELVIERFDLYYQDAADELDQRGGFYLQGPHAATYDERHEVRMLGSEVQKDLWALDFAVLYREAVERFGSANGEHFRVLAKVNLLGQVAGALHQGWITAEDARHLRTLVSAELADLVMPSLAMLQRQSGDHALTLNRYPFGEGDRGCLISMQTPSGRFIAYLPWAEEALRGFDSELAMAAWLRSQLQVPGTLDNFAKVAHSNPRDRSANQLIRVHLQGIADSRSDEAGQVALSLFKRALGNDLFAWLADQAVAELRRNGRLLKDNARLRRAMYSGYLSAFLNLFGGFAPLGWPMSLILLGATVAKVGLDVDTALHATDEQERKSALRSAMLESVYATFDMVDIGFTSMFASLAYEAPPHEIDVNLGEWQPVESASLEVEDRASNAVLAGVAADSGRLRGIQVRPDGSCWITLNRLTYRVRYSQELAIWLVVPADNPFAFVSLQPVRLNAASEWELLAPPRLLGGAPPEETGIPVVRSAFWDTYTVKNGVRSAKLSANSLKRQKALLAQWPVAELPRGQAPDVDARGLDCVMVDGRPNYSYRYGRDFFNTMIEYYTSDESQVNNVFRSGVYKYGDEDAYIHDFADSLGLLPKSNEFSLYRGGNRTRSTSGEHYRAGQLGVGDVLVNTDITSFTENPYKVAEFAALPESHVSGAVSGRFDDSSVVFELPAGHYRDATPISAFSLYWDEAESLFLPGHYFRIEELEEVKGEDYRFIKVTLRQITKPASGPFYDLRTGLLFDDAGYRSRFKSAAVVERFFPT</sequence>
<keyword evidence="1" id="KW-0472">Membrane</keyword>
<evidence type="ECO:0000313" key="3">
    <source>
        <dbReference type="EMBL" id="QHG63720.1"/>
    </source>
</evidence>
<dbReference type="Pfam" id="PF20178">
    <property type="entry name" value="ToxA_N"/>
    <property type="match status" value="1"/>
</dbReference>
<feature type="transmembrane region" description="Helical" evidence="1">
    <location>
        <begin position="363"/>
        <end position="382"/>
    </location>
</feature>
<evidence type="ECO:0000256" key="1">
    <source>
        <dbReference type="SAM" id="Phobius"/>
    </source>
</evidence>
<keyword evidence="1" id="KW-1133">Transmembrane helix</keyword>
<dbReference type="PROSITE" id="PS51996">
    <property type="entry name" value="TR_MART"/>
    <property type="match status" value="1"/>
</dbReference>
<evidence type="ECO:0000313" key="4">
    <source>
        <dbReference type="Proteomes" id="UP000464480"/>
    </source>
</evidence>
<feature type="domain" description="Dermonecrotic toxin N-terminal" evidence="2">
    <location>
        <begin position="30"/>
        <end position="286"/>
    </location>
</feature>
<dbReference type="Gene3D" id="3.90.176.10">
    <property type="entry name" value="Toxin ADP-ribosyltransferase, Chain A, domain 1"/>
    <property type="match status" value="1"/>
</dbReference>
<reference evidence="3 4" key="1">
    <citation type="submission" date="2020-02" db="EMBL/GenBank/DDBJ databases">
        <title>Pseudomonas Putida W5 Complete Genome Assembly.</title>
        <authorList>
            <person name="Yuan Z.-C."/>
            <person name="Shaw G.A."/>
            <person name="Cusano A.D."/>
            <person name="Caddey B.J."/>
            <person name="Weselowski B.J."/>
        </authorList>
    </citation>
    <scope>NUCLEOTIDE SEQUENCE [LARGE SCALE GENOMIC DNA]</scope>
    <source>
        <strain evidence="3 4">W5</strain>
    </source>
</reference>
<dbReference type="InterPro" id="IPR046673">
    <property type="entry name" value="ToxA_N"/>
</dbReference>
<dbReference type="SUPFAM" id="SSF56399">
    <property type="entry name" value="ADP-ribosylation"/>
    <property type="match status" value="1"/>
</dbReference>
<proteinExistence type="predicted"/>
<protein>
    <recommendedName>
        <fullName evidence="2">Dermonecrotic toxin N-terminal domain-containing protein</fullName>
    </recommendedName>
</protein>
<dbReference type="Proteomes" id="UP000464480">
    <property type="component" value="Chromosome"/>
</dbReference>
<name>A0A6I6XUK1_PSEPU</name>
<accession>A0A6I6XUK1</accession>
<dbReference type="EMBL" id="CP026115">
    <property type="protein sequence ID" value="QHG63720.1"/>
    <property type="molecule type" value="Genomic_DNA"/>
</dbReference>
<evidence type="ECO:0000259" key="2">
    <source>
        <dbReference type="Pfam" id="PF20178"/>
    </source>
</evidence>
<keyword evidence="1" id="KW-0812">Transmembrane</keyword>
<gene>
    <name evidence="3" type="ORF">C2H86_04470</name>
</gene>
<dbReference type="RefSeq" id="WP_159409212.1">
    <property type="nucleotide sequence ID" value="NZ_CP026115.2"/>
</dbReference>